<organism evidence="3 4">
    <name type="scientific">Catellatospora chokoriensis</name>
    <dbReference type="NCBI Taxonomy" id="310353"/>
    <lineage>
        <taxon>Bacteria</taxon>
        <taxon>Bacillati</taxon>
        <taxon>Actinomycetota</taxon>
        <taxon>Actinomycetes</taxon>
        <taxon>Micromonosporales</taxon>
        <taxon>Micromonosporaceae</taxon>
        <taxon>Catellatospora</taxon>
    </lineage>
</organism>
<name>A0A8J3K9X3_9ACTN</name>
<keyword evidence="4" id="KW-1185">Reference proteome</keyword>
<dbReference type="InterPro" id="IPR026004">
    <property type="entry name" value="Septum_form"/>
</dbReference>
<dbReference type="PROSITE" id="PS51257">
    <property type="entry name" value="PROKAR_LIPOPROTEIN"/>
    <property type="match status" value="1"/>
</dbReference>
<reference evidence="3 4" key="1">
    <citation type="submission" date="2021-01" db="EMBL/GenBank/DDBJ databases">
        <title>Whole genome shotgun sequence of Catellatospora chokoriensis NBRC 107358.</title>
        <authorList>
            <person name="Komaki H."/>
            <person name="Tamura T."/>
        </authorList>
    </citation>
    <scope>NUCLEOTIDE SEQUENCE [LARGE SCALE GENOMIC DNA]</scope>
    <source>
        <strain evidence="3 4">NBRC 107358</strain>
    </source>
</reference>
<dbReference type="Pfam" id="PF13845">
    <property type="entry name" value="Septum_form"/>
    <property type="match status" value="1"/>
</dbReference>
<proteinExistence type="predicted"/>
<comment type="caution">
    <text evidence="3">The sequence shown here is derived from an EMBL/GenBank/DDBJ whole genome shotgun (WGS) entry which is preliminary data.</text>
</comment>
<gene>
    <name evidence="3" type="ORF">Cch02nite_62520</name>
</gene>
<protein>
    <recommendedName>
        <fullName evidence="2">Septum formation-related domain-containing protein</fullName>
    </recommendedName>
</protein>
<evidence type="ECO:0000313" key="4">
    <source>
        <dbReference type="Proteomes" id="UP000619293"/>
    </source>
</evidence>
<sequence>MRGRLTAGTMLAALLTNLALAGCGTSLPAEVDTELTDDWVKVADVEGWVPEAGFCLGAAPKDTGRYTDFVVDCAKTHYAEVVHVGEFAGLTAEPGPKDNAAALAECDKQSTTYLGRPWGDARLELTLAVPTPAAWDGGARWFRCDVTEVSSVFDEMNWVQREGSLKGAVPAALVVGCTHTQDKGETIVKMPEVPCAQAHNSEFVGFYRAGMTTAYPASERQWNVIHDKCQELAAKFIGVSVSAADRIGVISSPHGSESWAAGDRVVRCSVWFSGGKTMKKSVKGTRGKGVPGW</sequence>
<accession>A0A8J3K9X3</accession>
<feature type="signal peptide" evidence="1">
    <location>
        <begin position="1"/>
        <end position="21"/>
    </location>
</feature>
<dbReference type="AlphaFoldDB" id="A0A8J3K9X3"/>
<evidence type="ECO:0000256" key="1">
    <source>
        <dbReference type="SAM" id="SignalP"/>
    </source>
</evidence>
<evidence type="ECO:0000313" key="3">
    <source>
        <dbReference type="EMBL" id="GIF92808.1"/>
    </source>
</evidence>
<dbReference type="Proteomes" id="UP000619293">
    <property type="component" value="Unassembled WGS sequence"/>
</dbReference>
<dbReference type="EMBL" id="BONG01000051">
    <property type="protein sequence ID" value="GIF92808.1"/>
    <property type="molecule type" value="Genomic_DNA"/>
</dbReference>
<feature type="domain" description="Septum formation-related" evidence="2">
    <location>
        <begin position="53"/>
        <end position="268"/>
    </location>
</feature>
<evidence type="ECO:0000259" key="2">
    <source>
        <dbReference type="Pfam" id="PF13845"/>
    </source>
</evidence>
<feature type="chain" id="PRO_5039593660" description="Septum formation-related domain-containing protein" evidence="1">
    <location>
        <begin position="22"/>
        <end position="293"/>
    </location>
</feature>
<keyword evidence="1" id="KW-0732">Signal</keyword>
<dbReference type="RefSeq" id="WP_191844261.1">
    <property type="nucleotide sequence ID" value="NZ_BAAALB010000025.1"/>
</dbReference>